<reference evidence="2" key="1">
    <citation type="journal article" date="2014" name="Int. J. Syst. Evol. Microbiol.">
        <title>Complete genome sequence of Corynebacterium casei LMG S-19264T (=DSM 44701T), isolated from a smear-ripened cheese.</title>
        <authorList>
            <consortium name="US DOE Joint Genome Institute (JGI-PGF)"/>
            <person name="Walter F."/>
            <person name="Albersmeier A."/>
            <person name="Kalinowski J."/>
            <person name="Ruckert C."/>
        </authorList>
    </citation>
    <scope>NUCLEOTIDE SEQUENCE</scope>
    <source>
        <strain evidence="2">VKM Ac-2007</strain>
    </source>
</reference>
<dbReference type="GO" id="GO:0003824">
    <property type="term" value="F:catalytic activity"/>
    <property type="evidence" value="ECO:0007669"/>
    <property type="project" value="UniProtKB-ARBA"/>
</dbReference>
<dbReference type="InterPro" id="IPR050228">
    <property type="entry name" value="Carboxylesterase_BioH"/>
</dbReference>
<dbReference type="EMBL" id="BSEV01000001">
    <property type="protein sequence ID" value="GLK07603.1"/>
    <property type="molecule type" value="Genomic_DNA"/>
</dbReference>
<dbReference type="Pfam" id="PF00561">
    <property type="entry name" value="Abhydrolase_1"/>
    <property type="match status" value="1"/>
</dbReference>
<evidence type="ECO:0000313" key="2">
    <source>
        <dbReference type="EMBL" id="GLK07603.1"/>
    </source>
</evidence>
<name>A0A9W6MBE6_9ACTN</name>
<organism evidence="2 3">
    <name type="scientific">Streptosporangium carneum</name>
    <dbReference type="NCBI Taxonomy" id="47481"/>
    <lineage>
        <taxon>Bacteria</taxon>
        <taxon>Bacillati</taxon>
        <taxon>Actinomycetota</taxon>
        <taxon>Actinomycetes</taxon>
        <taxon>Streptosporangiales</taxon>
        <taxon>Streptosporangiaceae</taxon>
        <taxon>Streptosporangium</taxon>
    </lineage>
</organism>
<proteinExistence type="predicted"/>
<dbReference type="PANTHER" id="PTHR43194:SF2">
    <property type="entry name" value="PEROXISOMAL MEMBRANE PROTEIN LPX1"/>
    <property type="match status" value="1"/>
</dbReference>
<evidence type="ECO:0000313" key="3">
    <source>
        <dbReference type="Proteomes" id="UP001143474"/>
    </source>
</evidence>
<sequence>MADHRTVAVGGVQLACQVSGAPEAPPLVLLHSLGEDATDWDGVAPAFARHWRVHVLDLRGHGRSDWPGDYSLELMRDDVVGFLDALGLDRVSLVGHSMGGIVAYLLAEDHPERVERLVLEDVPPPFPREPTTPERPDGLLPYDWATVLAIRKQVDDPDPAWWARLGEITAPTLLIGGGPRSHVPQDRIAEMARRIPDSLTVTIAAGHMVHAARPREFTEAVLGFLRPVEPPEPG</sequence>
<feature type="domain" description="AB hydrolase-1" evidence="1">
    <location>
        <begin position="25"/>
        <end position="147"/>
    </location>
</feature>
<reference evidence="2" key="2">
    <citation type="submission" date="2023-01" db="EMBL/GenBank/DDBJ databases">
        <authorList>
            <person name="Sun Q."/>
            <person name="Evtushenko L."/>
        </authorList>
    </citation>
    <scope>NUCLEOTIDE SEQUENCE</scope>
    <source>
        <strain evidence="2">VKM Ac-2007</strain>
    </source>
</reference>
<dbReference type="AlphaFoldDB" id="A0A9W6MBE6"/>
<dbReference type="SUPFAM" id="SSF53474">
    <property type="entry name" value="alpha/beta-Hydrolases"/>
    <property type="match status" value="1"/>
</dbReference>
<keyword evidence="3" id="KW-1185">Reference proteome</keyword>
<comment type="caution">
    <text evidence="2">The sequence shown here is derived from an EMBL/GenBank/DDBJ whole genome shotgun (WGS) entry which is preliminary data.</text>
</comment>
<dbReference type="InterPro" id="IPR000073">
    <property type="entry name" value="AB_hydrolase_1"/>
</dbReference>
<protein>
    <recommendedName>
        <fullName evidence="1">AB hydrolase-1 domain-containing protein</fullName>
    </recommendedName>
</protein>
<dbReference type="Proteomes" id="UP001143474">
    <property type="component" value="Unassembled WGS sequence"/>
</dbReference>
<gene>
    <name evidence="2" type="ORF">GCM10017600_10080</name>
</gene>
<evidence type="ECO:0000259" key="1">
    <source>
        <dbReference type="Pfam" id="PF00561"/>
    </source>
</evidence>
<dbReference type="PANTHER" id="PTHR43194">
    <property type="entry name" value="HYDROLASE ALPHA/BETA FOLD FAMILY"/>
    <property type="match status" value="1"/>
</dbReference>
<dbReference type="InterPro" id="IPR029058">
    <property type="entry name" value="AB_hydrolase_fold"/>
</dbReference>
<dbReference type="RefSeq" id="WP_271216131.1">
    <property type="nucleotide sequence ID" value="NZ_BAAAVD010000033.1"/>
</dbReference>
<accession>A0A9W6MBE6</accession>
<dbReference type="PRINTS" id="PR00111">
    <property type="entry name" value="ABHYDROLASE"/>
</dbReference>
<dbReference type="Gene3D" id="3.40.50.1820">
    <property type="entry name" value="alpha/beta hydrolase"/>
    <property type="match status" value="1"/>
</dbReference>